<dbReference type="Proteomes" id="UP000277498">
    <property type="component" value="Unassembled WGS sequence"/>
</dbReference>
<sequence>MGSGKSFATGIDFSHPPKPDIIITAQARHYMVITIHVGVDTAELSVARVSARTTQGGHDVPEDKIRARYERGQPPVGHGMQPGVRAAFRGAVIVPKMLSLIVQDRIISGRPVAKIRPKRRISV</sequence>
<reference evidence="1 2" key="1">
    <citation type="submission" date="2018-11" db="EMBL/GenBank/DDBJ databases">
        <authorList>
            <person name="Criscuolo A."/>
        </authorList>
    </citation>
    <scope>NUCLEOTIDE SEQUENCE [LARGE SCALE GENOMIC DNA]</scope>
    <source>
        <strain evidence="1">ACIP111625</strain>
    </source>
</reference>
<dbReference type="PANTHER" id="PTHR39206:SF1">
    <property type="entry name" value="SLL8004 PROTEIN"/>
    <property type="match status" value="1"/>
</dbReference>
<dbReference type="PANTHER" id="PTHR39206">
    <property type="entry name" value="SLL8004 PROTEIN"/>
    <property type="match status" value="1"/>
</dbReference>
<gene>
    <name evidence="1" type="ORF">XINFAN_00058</name>
</gene>
<dbReference type="EMBL" id="UXAW01000026">
    <property type="protein sequence ID" value="VDC19058.1"/>
    <property type="molecule type" value="Genomic_DNA"/>
</dbReference>
<accession>A0A3P5WH27</accession>
<proteinExistence type="predicted"/>
<protein>
    <submittedName>
        <fullName evidence="1">Uncharacterized protein</fullName>
    </submittedName>
</protein>
<evidence type="ECO:0000313" key="1">
    <source>
        <dbReference type="EMBL" id="VDC19058.1"/>
    </source>
</evidence>
<keyword evidence="2" id="KW-1185">Reference proteome</keyword>
<dbReference type="AlphaFoldDB" id="A0A3P5WH27"/>
<organism evidence="1 2">
    <name type="scientific">Pseudogemmobacter humi</name>
    <dbReference type="NCBI Taxonomy" id="2483812"/>
    <lineage>
        <taxon>Bacteria</taxon>
        <taxon>Pseudomonadati</taxon>
        <taxon>Pseudomonadota</taxon>
        <taxon>Alphaproteobacteria</taxon>
        <taxon>Rhodobacterales</taxon>
        <taxon>Paracoccaceae</taxon>
        <taxon>Pseudogemmobacter</taxon>
    </lineage>
</organism>
<evidence type="ECO:0000313" key="2">
    <source>
        <dbReference type="Proteomes" id="UP000277498"/>
    </source>
</evidence>
<name>A0A3P5WH27_9RHOB</name>